<dbReference type="PANTHER" id="PTHR43003:SF5">
    <property type="entry name" value="DNA-3-METHYLADENINE GLYCOSYLASE"/>
    <property type="match status" value="1"/>
</dbReference>
<sequence>MRPHADPVHGIVRDVATKVSFRAAAKLLAAQDRVMARLVRDGPAPRIPLWKETNFESLVRGIVFQQLARPAAVAILGRLVDAVDGELSPDTVLPLTDATLRKVGLSARKVVSLRDLATKVRDGTVILDNRRLGHLPDDEIVRRLSTVKGIGPWSSQLFMIFQLKRQDVWPVGDLGIRRGYGVAYGVPTPTEKELEPLGEKFRPYRSTAAWYCWMAEAVLAGRPATLPIADDPILRAHGRKA</sequence>
<evidence type="ECO:0000256" key="1">
    <source>
        <dbReference type="ARBA" id="ARBA00000086"/>
    </source>
</evidence>
<dbReference type="EMBL" id="BONC01000040">
    <property type="protein sequence ID" value="GIF59007.1"/>
    <property type="molecule type" value="Genomic_DNA"/>
</dbReference>
<keyword evidence="4" id="KW-0234">DNA repair</keyword>
<dbReference type="Pfam" id="PF00730">
    <property type="entry name" value="HhH-GPD"/>
    <property type="match status" value="1"/>
</dbReference>
<dbReference type="EC" id="3.2.2.21" evidence="2"/>
<evidence type="ECO:0000256" key="3">
    <source>
        <dbReference type="ARBA" id="ARBA00022763"/>
    </source>
</evidence>
<dbReference type="InterPro" id="IPR003265">
    <property type="entry name" value="HhH-GPD_domain"/>
</dbReference>
<dbReference type="Gene3D" id="1.10.1670.40">
    <property type="match status" value="1"/>
</dbReference>
<dbReference type="Gene3D" id="1.10.340.30">
    <property type="entry name" value="Hypothetical protein, domain 2"/>
    <property type="match status" value="1"/>
</dbReference>
<proteinExistence type="predicted"/>
<dbReference type="InterPro" id="IPR051912">
    <property type="entry name" value="Alkylbase_DNA_Glycosylase/TA"/>
</dbReference>
<keyword evidence="7" id="KW-1185">Reference proteome</keyword>
<reference evidence="6 7" key="1">
    <citation type="submission" date="2021-01" db="EMBL/GenBank/DDBJ databases">
        <title>Whole genome shotgun sequence of Asanoa iriomotensis NBRC 100142.</title>
        <authorList>
            <person name="Komaki H."/>
            <person name="Tamura T."/>
        </authorList>
    </citation>
    <scope>NUCLEOTIDE SEQUENCE [LARGE SCALE GENOMIC DNA]</scope>
    <source>
        <strain evidence="6 7">NBRC 100142</strain>
    </source>
</reference>
<dbReference type="InterPro" id="IPR011257">
    <property type="entry name" value="DNA_glycosylase"/>
</dbReference>
<evidence type="ECO:0000256" key="4">
    <source>
        <dbReference type="ARBA" id="ARBA00023204"/>
    </source>
</evidence>
<dbReference type="CDD" id="cd00056">
    <property type="entry name" value="ENDO3c"/>
    <property type="match status" value="1"/>
</dbReference>
<keyword evidence="3" id="KW-0227">DNA damage</keyword>
<organism evidence="6 7">
    <name type="scientific">Asanoa iriomotensis</name>
    <dbReference type="NCBI Taxonomy" id="234613"/>
    <lineage>
        <taxon>Bacteria</taxon>
        <taxon>Bacillati</taxon>
        <taxon>Actinomycetota</taxon>
        <taxon>Actinomycetes</taxon>
        <taxon>Micromonosporales</taxon>
        <taxon>Micromonosporaceae</taxon>
        <taxon>Asanoa</taxon>
    </lineage>
</organism>
<evidence type="ECO:0000259" key="5">
    <source>
        <dbReference type="SMART" id="SM00478"/>
    </source>
</evidence>
<protein>
    <recommendedName>
        <fullName evidence="2">DNA-3-methyladenine glycosylase II</fullName>
        <ecNumber evidence="2">3.2.2.21</ecNumber>
    </recommendedName>
</protein>
<evidence type="ECO:0000313" key="6">
    <source>
        <dbReference type="EMBL" id="GIF59007.1"/>
    </source>
</evidence>
<name>A0ABQ4C8B0_9ACTN</name>
<dbReference type="PANTHER" id="PTHR43003">
    <property type="entry name" value="DNA-3-METHYLADENINE GLYCOSYLASE"/>
    <property type="match status" value="1"/>
</dbReference>
<dbReference type="SUPFAM" id="SSF48150">
    <property type="entry name" value="DNA-glycosylase"/>
    <property type="match status" value="1"/>
</dbReference>
<comment type="catalytic activity">
    <reaction evidence="1">
        <text>Hydrolysis of alkylated DNA, releasing 3-methyladenine, 3-methylguanine, 7-methylguanine and 7-methyladenine.</text>
        <dbReference type="EC" id="3.2.2.21"/>
    </reaction>
</comment>
<evidence type="ECO:0000256" key="2">
    <source>
        <dbReference type="ARBA" id="ARBA00012000"/>
    </source>
</evidence>
<dbReference type="SMART" id="SM00478">
    <property type="entry name" value="ENDO3c"/>
    <property type="match status" value="1"/>
</dbReference>
<evidence type="ECO:0000313" key="7">
    <source>
        <dbReference type="Proteomes" id="UP000624325"/>
    </source>
</evidence>
<accession>A0ABQ4C8B0</accession>
<comment type="caution">
    <text evidence="6">The sequence shown here is derived from an EMBL/GenBank/DDBJ whole genome shotgun (WGS) entry which is preliminary data.</text>
</comment>
<feature type="domain" description="HhH-GPD" evidence="5">
    <location>
        <begin position="63"/>
        <end position="217"/>
    </location>
</feature>
<gene>
    <name evidence="6" type="ORF">Air01nite_51020</name>
</gene>
<dbReference type="Proteomes" id="UP000624325">
    <property type="component" value="Unassembled WGS sequence"/>
</dbReference>